<organism evidence="1 2">
    <name type="scientific">Pontiella agarivorans</name>
    <dbReference type="NCBI Taxonomy" id="3038953"/>
    <lineage>
        <taxon>Bacteria</taxon>
        <taxon>Pseudomonadati</taxon>
        <taxon>Kiritimatiellota</taxon>
        <taxon>Kiritimatiellia</taxon>
        <taxon>Kiritimatiellales</taxon>
        <taxon>Pontiellaceae</taxon>
        <taxon>Pontiella</taxon>
    </lineage>
</organism>
<evidence type="ECO:0000313" key="1">
    <source>
        <dbReference type="EMBL" id="MDZ8120004.1"/>
    </source>
</evidence>
<dbReference type="EMBL" id="JARVCO010000012">
    <property type="protein sequence ID" value="MDZ8120004.1"/>
    <property type="molecule type" value="Genomic_DNA"/>
</dbReference>
<dbReference type="Gene3D" id="2.115.10.20">
    <property type="entry name" value="Glycosyl hydrolase domain, family 43"/>
    <property type="match status" value="1"/>
</dbReference>
<protein>
    <submittedName>
        <fullName evidence="1">Glycoside hydrolase family protein</fullName>
    </submittedName>
</protein>
<dbReference type="RefSeq" id="WP_322609783.1">
    <property type="nucleotide sequence ID" value="NZ_JARVCO010000012.1"/>
</dbReference>
<dbReference type="CDD" id="cd08994">
    <property type="entry name" value="GH43_62_32_68_117_130-like"/>
    <property type="match status" value="1"/>
</dbReference>
<comment type="caution">
    <text evidence="1">The sequence shown here is derived from an EMBL/GenBank/DDBJ whole genome shotgun (WGS) entry which is preliminary data.</text>
</comment>
<reference evidence="1 2" key="1">
    <citation type="journal article" date="2024" name="Appl. Environ. Microbiol.">
        <title>Pontiella agarivorans sp. nov., a novel marine anaerobic bacterium capable of degrading macroalgal polysaccharides and fixing nitrogen.</title>
        <authorList>
            <person name="Liu N."/>
            <person name="Kivenson V."/>
            <person name="Peng X."/>
            <person name="Cui Z."/>
            <person name="Lankiewicz T.S."/>
            <person name="Gosselin K.M."/>
            <person name="English C.J."/>
            <person name="Blair E.M."/>
            <person name="O'Malley M.A."/>
            <person name="Valentine D.L."/>
        </authorList>
    </citation>
    <scope>NUCLEOTIDE SEQUENCE [LARGE SCALE GENOMIC DNA]</scope>
    <source>
        <strain evidence="1 2">NLcol2</strain>
    </source>
</reference>
<gene>
    <name evidence="1" type="ORF">P9H32_15340</name>
</gene>
<keyword evidence="2" id="KW-1185">Reference proteome</keyword>
<evidence type="ECO:0000313" key="2">
    <source>
        <dbReference type="Proteomes" id="UP001290861"/>
    </source>
</evidence>
<accession>A0ABU5N0Q6</accession>
<dbReference type="InterPro" id="IPR023296">
    <property type="entry name" value="Glyco_hydro_beta-prop_sf"/>
</dbReference>
<dbReference type="GO" id="GO:0016787">
    <property type="term" value="F:hydrolase activity"/>
    <property type="evidence" value="ECO:0007669"/>
    <property type="project" value="UniProtKB-KW"/>
</dbReference>
<dbReference type="Proteomes" id="UP001290861">
    <property type="component" value="Unassembled WGS sequence"/>
</dbReference>
<sequence>MAHKSLIQLTPVAVFLSLSTTLYAVRTPSEYVPPSGLVRGGAFIDRFLPIPVSGSLRSDVWGATNVVPRDVNNGLEDDEYSYWGGNIIVGDDGKNHLFVCRWPEDNVKGGGKASGHNTWWAAEVVHAISDGPLGPYKVIDVIGPGVTPEIYRRKDGTFTIGIMGEMAYTGPMLNGPWTKIKATFDCKKEKLNTTCRTYVPRADGSVLMMNKNGYMFISDHGDEHFRQVTDQSVYPKIENDFEDPVIWKDEVQYHLVVNDWRRRYALYMRSPDGIHWKWDPGYAYTPEVMKHEDGTKEQWYKFERAKVRQDQYGRATHMNFAVIDVIKNNDLANDNHSSKNVVIPLVVPRRLELLNQESILLNTEPVQVKILAEEGFQPLEDVDVGSLIFGAPELVNFGKGCKPIKSEAIGSDLMVTFEGRKHGVSQDNFTAKMIGRTKSGGLLMGYVALPGRE</sequence>
<proteinExistence type="predicted"/>
<dbReference type="SUPFAM" id="SSF75005">
    <property type="entry name" value="Arabinanase/levansucrase/invertase"/>
    <property type="match status" value="1"/>
</dbReference>
<keyword evidence="1" id="KW-0378">Hydrolase</keyword>
<name>A0ABU5N0Q6_9BACT</name>